<dbReference type="InterPro" id="IPR002413">
    <property type="entry name" value="V5_allergen-like"/>
</dbReference>
<protein>
    <submittedName>
        <fullName evidence="5">Golgi-associated plant pathogenesis-related protein 1</fullName>
    </submittedName>
    <submittedName>
        <fullName evidence="7">uncharacterized protein LOC105231222 isoform X1</fullName>
    </submittedName>
</protein>
<dbReference type="Pfam" id="PF00188">
    <property type="entry name" value="CAP"/>
    <property type="match status" value="1"/>
</dbReference>
<dbReference type="InterPro" id="IPR034113">
    <property type="entry name" value="SCP_GAPR1-like"/>
</dbReference>
<dbReference type="FunFam" id="3.40.33.10:FF:000010">
    <property type="entry name" value="Predicted protein"/>
    <property type="match status" value="1"/>
</dbReference>
<dbReference type="RefSeq" id="XP_011210699.2">
    <property type="nucleotide sequence ID" value="XM_011212397.3"/>
</dbReference>
<evidence type="ECO:0000313" key="6">
    <source>
        <dbReference type="Proteomes" id="UP001652620"/>
    </source>
</evidence>
<name>A0A034WAZ7_BACDO</name>
<dbReference type="GeneID" id="105231222"/>
<evidence type="ECO:0000313" key="7">
    <source>
        <dbReference type="RefSeq" id="XP_011210699.1"/>
    </source>
</evidence>
<evidence type="ECO:0000256" key="2">
    <source>
        <dbReference type="ARBA" id="ARBA00022525"/>
    </source>
</evidence>
<feature type="region of interest" description="Disordered" evidence="3">
    <location>
        <begin position="108"/>
        <end position="141"/>
    </location>
</feature>
<dbReference type="PRINTS" id="PR00838">
    <property type="entry name" value="V5ALLERGEN"/>
</dbReference>
<dbReference type="CDD" id="cd05382">
    <property type="entry name" value="CAP_GAPR1-like"/>
    <property type="match status" value="1"/>
</dbReference>
<comment type="subcellular location">
    <subcellularLocation>
        <location evidence="1">Secreted</location>
    </subcellularLocation>
</comment>
<dbReference type="Gene3D" id="3.40.33.10">
    <property type="entry name" value="CAP"/>
    <property type="match status" value="1"/>
</dbReference>
<dbReference type="PROSITE" id="PS01010">
    <property type="entry name" value="CRISP_2"/>
    <property type="match status" value="1"/>
</dbReference>
<evidence type="ECO:0000313" key="5">
    <source>
        <dbReference type="EMBL" id="JAC52711.1"/>
    </source>
</evidence>
<evidence type="ECO:0000256" key="1">
    <source>
        <dbReference type="ARBA" id="ARBA00004613"/>
    </source>
</evidence>
<dbReference type="AlphaFoldDB" id="A0A034WAZ7"/>
<sequence length="546" mass="61284">MGNAGSNYRNDPYRSPPHQSYQYYEQARPQSRNRDQYNVSRNVNEASMGPRIVVHGTPYMDRPSQYEVRQRTPKRMPKHSTPKSSYSGAAMCVRDYGISPQRPQAISETSLFSNERPPQRPPPTTIRSQPQQQQQPVRSPIESCNCKACRDKDEKLAAYVGSSAAANTTYMSPNAGPSAATNTTYVSPIAGPSATANTSYVSPIEYTSTPTVPKRNACTTDNSCTGCSRGAQRYIEPYSTAHSTAFDRSLNDTSRERNRREQHEESVERSGRHCCKHEDESYANTSTRRRQTPAPSEIQTTNSRSRGENQPITSTRIHECPMANETQTSKYRDDAYPLTSTRIHNNTISRESDAYKYRDETYADMSTRMPPSIDQTQATPPAQLQICYDGGMTTSGGATSDEVSDFHRECLDAHNRYRARHQNCPPLSLSNELSKYAQQWAQHLAATGRLEHRQVHTYGENLYTSSGMEVDGATVVKNWYDEIRNYDFSKATYKPGTGHFTQIVWRDCRQLGVGIAKRGDSTYVVCNYNPPGNILGSFDGMVPPLK</sequence>
<dbReference type="EMBL" id="GAKP01006241">
    <property type="protein sequence ID" value="JAC52711.1"/>
    <property type="molecule type" value="Transcribed_RNA"/>
</dbReference>
<dbReference type="InterPro" id="IPR014044">
    <property type="entry name" value="CAP_dom"/>
</dbReference>
<organism evidence="5">
    <name type="scientific">Bactrocera dorsalis</name>
    <name type="common">Oriental fruit fly</name>
    <name type="synonym">Dacus dorsalis</name>
    <dbReference type="NCBI Taxonomy" id="27457"/>
    <lineage>
        <taxon>Eukaryota</taxon>
        <taxon>Metazoa</taxon>
        <taxon>Ecdysozoa</taxon>
        <taxon>Arthropoda</taxon>
        <taxon>Hexapoda</taxon>
        <taxon>Insecta</taxon>
        <taxon>Pterygota</taxon>
        <taxon>Neoptera</taxon>
        <taxon>Endopterygota</taxon>
        <taxon>Diptera</taxon>
        <taxon>Brachycera</taxon>
        <taxon>Muscomorpha</taxon>
        <taxon>Tephritoidea</taxon>
        <taxon>Tephritidae</taxon>
        <taxon>Bactrocera</taxon>
        <taxon>Bactrocera</taxon>
    </lineage>
</organism>
<feature type="region of interest" description="Disordered" evidence="3">
    <location>
        <begin position="1"/>
        <end position="88"/>
    </location>
</feature>
<dbReference type="KEGG" id="bdr:105231222"/>
<feature type="compositionally biased region" description="Polar residues" evidence="3">
    <location>
        <begin position="36"/>
        <end position="45"/>
    </location>
</feature>
<accession>A0A034WAZ7</accession>
<feature type="compositionally biased region" description="Polar residues" evidence="3">
    <location>
        <begin position="293"/>
        <end position="314"/>
    </location>
</feature>
<evidence type="ECO:0000259" key="4">
    <source>
        <dbReference type="SMART" id="SM00198"/>
    </source>
</evidence>
<dbReference type="PANTHER" id="PTHR10334">
    <property type="entry name" value="CYSTEINE-RICH SECRETORY PROTEIN-RELATED"/>
    <property type="match status" value="1"/>
</dbReference>
<keyword evidence="2" id="KW-0964">Secreted</keyword>
<dbReference type="SMART" id="SM00198">
    <property type="entry name" value="SCP"/>
    <property type="match status" value="1"/>
</dbReference>
<feature type="compositionally biased region" description="Basic residues" evidence="3">
    <location>
        <begin position="71"/>
        <end position="81"/>
    </location>
</feature>
<dbReference type="InterPro" id="IPR001283">
    <property type="entry name" value="CRISP-related"/>
</dbReference>
<evidence type="ECO:0000256" key="3">
    <source>
        <dbReference type="SAM" id="MobiDB-lite"/>
    </source>
</evidence>
<dbReference type="GO" id="GO:0005576">
    <property type="term" value="C:extracellular region"/>
    <property type="evidence" value="ECO:0007669"/>
    <property type="project" value="UniProtKB-SubCell"/>
</dbReference>
<dbReference type="RefSeq" id="XP_011210699.1">
    <property type="nucleotide sequence ID" value="XM_011212397.2"/>
</dbReference>
<dbReference type="InterPro" id="IPR018244">
    <property type="entry name" value="Allrgn_V5/Tpx1_CS"/>
</dbReference>
<dbReference type="OrthoDB" id="337038at2759"/>
<feature type="compositionally biased region" description="Low complexity" evidence="3">
    <location>
        <begin position="125"/>
        <end position="141"/>
    </location>
</feature>
<gene>
    <name evidence="5" type="primary">GAPR1</name>
    <name evidence="7" type="synonym">LOC105231222</name>
</gene>
<dbReference type="SUPFAM" id="SSF55797">
    <property type="entry name" value="PR-1-like"/>
    <property type="match status" value="1"/>
</dbReference>
<dbReference type="PRINTS" id="PR00837">
    <property type="entry name" value="V5TPXLIKE"/>
</dbReference>
<proteinExistence type="predicted"/>
<feature type="region of interest" description="Disordered" evidence="3">
    <location>
        <begin position="245"/>
        <end position="314"/>
    </location>
</feature>
<dbReference type="InterPro" id="IPR035940">
    <property type="entry name" value="CAP_sf"/>
</dbReference>
<reference evidence="5" key="1">
    <citation type="journal article" date="2014" name="BMC Genomics">
        <title>Characterizing the developmental transcriptome of the oriental fruit fly, Bactrocera dorsalis (Diptera: Tephritidae) through comparative genomic analysis with Drosophila melanogaster utilizing modENCODE datasets.</title>
        <authorList>
            <person name="Geib S.M."/>
            <person name="Calla B."/>
            <person name="Hall B."/>
            <person name="Hou S."/>
            <person name="Manoukis N.C."/>
        </authorList>
    </citation>
    <scope>NUCLEOTIDE SEQUENCE</scope>
    <source>
        <strain evidence="5">Punador</strain>
    </source>
</reference>
<feature type="compositionally biased region" description="Basic and acidic residues" evidence="3">
    <location>
        <begin position="249"/>
        <end position="280"/>
    </location>
</feature>
<keyword evidence="6" id="KW-1185">Reference proteome</keyword>
<feature type="domain" description="SCP" evidence="4">
    <location>
        <begin position="405"/>
        <end position="536"/>
    </location>
</feature>
<reference evidence="7" key="2">
    <citation type="submission" date="2022-04" db="UniProtKB">
        <authorList>
            <consortium name="RefSeq"/>
        </authorList>
    </citation>
    <scope>IDENTIFICATION</scope>
    <source>
        <strain evidence="7">Punador</strain>
    </source>
</reference>
<dbReference type="Proteomes" id="UP001652620">
    <property type="component" value="Chromosome 1"/>
</dbReference>